<dbReference type="SUPFAM" id="SSF53335">
    <property type="entry name" value="S-adenosyl-L-methionine-dependent methyltransferases"/>
    <property type="match status" value="1"/>
</dbReference>
<evidence type="ECO:0000313" key="2">
    <source>
        <dbReference type="EMBL" id="MBB3128386.1"/>
    </source>
</evidence>
<dbReference type="Gene3D" id="3.40.50.150">
    <property type="entry name" value="Vaccinia Virus protein VP39"/>
    <property type="match status" value="1"/>
</dbReference>
<keyword evidence="2" id="KW-0489">Methyltransferase</keyword>
<accession>A0A839TNL7</accession>
<dbReference type="EMBL" id="JACHXJ010000002">
    <property type="protein sequence ID" value="MBB3128386.1"/>
    <property type="molecule type" value="Genomic_DNA"/>
</dbReference>
<dbReference type="GO" id="GO:0032259">
    <property type="term" value="P:methylation"/>
    <property type="evidence" value="ECO:0007669"/>
    <property type="project" value="UniProtKB-KW"/>
</dbReference>
<name>A0A839TNL7_9BACL</name>
<keyword evidence="2" id="KW-0808">Transferase</keyword>
<organism evidence="2 3">
    <name type="scientific">Paenibacillus rhizosphaerae</name>
    <dbReference type="NCBI Taxonomy" id="297318"/>
    <lineage>
        <taxon>Bacteria</taxon>
        <taxon>Bacillati</taxon>
        <taxon>Bacillota</taxon>
        <taxon>Bacilli</taxon>
        <taxon>Bacillales</taxon>
        <taxon>Paenibacillaceae</taxon>
        <taxon>Paenibacillus</taxon>
    </lineage>
</organism>
<comment type="caution">
    <text evidence="2">The sequence shown here is derived from an EMBL/GenBank/DDBJ whole genome shotgun (WGS) entry which is preliminary data.</text>
</comment>
<dbReference type="AlphaFoldDB" id="A0A839TNL7"/>
<dbReference type="InterPro" id="IPR029063">
    <property type="entry name" value="SAM-dependent_MTases_sf"/>
</dbReference>
<dbReference type="RefSeq" id="WP_221223923.1">
    <property type="nucleotide sequence ID" value="NZ_JACHXJ010000002.1"/>
</dbReference>
<protein>
    <submittedName>
        <fullName evidence="2">SAM-dependent methyltransferase</fullName>
    </submittedName>
</protein>
<gene>
    <name evidence="2" type="ORF">FHS19_003040</name>
</gene>
<dbReference type="Proteomes" id="UP000517523">
    <property type="component" value="Unassembled WGS sequence"/>
</dbReference>
<dbReference type="InterPro" id="IPR013216">
    <property type="entry name" value="Methyltransf_11"/>
</dbReference>
<proteinExistence type="predicted"/>
<sequence>MFNQKILNSGLKNIKAQVGDATNLEGILDKSYDLVLILGPMYHLPPEERNLVMQESKRICKENGNIVFAYINKVGAYLGGCFMAPKAYPSKTANDFVFNKGIDDVRPEVFYFTTPEEMETSATNNNLTVIKNVGVDFSFCAKAINAMSDEQLEEWMVLSDVMSQSPSCVGVSNHALLICQNS</sequence>
<feature type="domain" description="Methyltransferase type 11" evidence="1">
    <location>
        <begin position="8"/>
        <end position="68"/>
    </location>
</feature>
<dbReference type="Pfam" id="PF08241">
    <property type="entry name" value="Methyltransf_11"/>
    <property type="match status" value="1"/>
</dbReference>
<reference evidence="2 3" key="1">
    <citation type="submission" date="2020-08" db="EMBL/GenBank/DDBJ databases">
        <title>Genomic Encyclopedia of Type Strains, Phase III (KMG-III): the genomes of soil and plant-associated and newly described type strains.</title>
        <authorList>
            <person name="Whitman W."/>
        </authorList>
    </citation>
    <scope>NUCLEOTIDE SEQUENCE [LARGE SCALE GENOMIC DNA]</scope>
    <source>
        <strain evidence="2 3">CECT 5831</strain>
    </source>
</reference>
<evidence type="ECO:0000313" key="3">
    <source>
        <dbReference type="Proteomes" id="UP000517523"/>
    </source>
</evidence>
<dbReference type="GO" id="GO:0008757">
    <property type="term" value="F:S-adenosylmethionine-dependent methyltransferase activity"/>
    <property type="evidence" value="ECO:0007669"/>
    <property type="project" value="InterPro"/>
</dbReference>
<evidence type="ECO:0000259" key="1">
    <source>
        <dbReference type="Pfam" id="PF08241"/>
    </source>
</evidence>